<dbReference type="RefSeq" id="WP_380798249.1">
    <property type="nucleotide sequence ID" value="NZ_JBHRVU010000005.1"/>
</dbReference>
<reference evidence="2" key="1">
    <citation type="journal article" date="2019" name="Int. J. Syst. Evol. Microbiol.">
        <title>The Global Catalogue of Microorganisms (GCM) 10K type strain sequencing project: providing services to taxonomists for standard genome sequencing and annotation.</title>
        <authorList>
            <consortium name="The Broad Institute Genomics Platform"/>
            <consortium name="The Broad Institute Genome Sequencing Center for Infectious Disease"/>
            <person name="Wu L."/>
            <person name="Ma J."/>
        </authorList>
    </citation>
    <scope>NUCLEOTIDE SEQUENCE [LARGE SCALE GENOMIC DNA]</scope>
    <source>
        <strain evidence="2">CCM 7491</strain>
    </source>
</reference>
<dbReference type="EMBL" id="JBHRVU010000005">
    <property type="protein sequence ID" value="MFC3443476.1"/>
    <property type="molecule type" value="Genomic_DNA"/>
</dbReference>
<proteinExistence type="predicted"/>
<dbReference type="Proteomes" id="UP001595681">
    <property type="component" value="Unassembled WGS sequence"/>
</dbReference>
<comment type="caution">
    <text evidence="1">The sequence shown here is derived from an EMBL/GenBank/DDBJ whole genome shotgun (WGS) entry which is preliminary data.</text>
</comment>
<protein>
    <submittedName>
        <fullName evidence="1">Uncharacterized protein</fullName>
    </submittedName>
</protein>
<name>A0ABV7NKA0_9SPHN</name>
<dbReference type="SUPFAM" id="SSF159245">
    <property type="entry name" value="AttH-like"/>
    <property type="match status" value="1"/>
</dbReference>
<keyword evidence="2" id="KW-1185">Reference proteome</keyword>
<evidence type="ECO:0000313" key="2">
    <source>
        <dbReference type="Proteomes" id="UP001595681"/>
    </source>
</evidence>
<sequence length="409" mass="46079">MLTPYDEFPVHQASRPFSFIPSTDYSWDDGYYFGVFNPDEGIFIATGARVNPNTDMFGGYAFINDNGIHSTTRFNRTWRGNFDVAIGPWRVEFVEPLKKIRLVLEDNGSGLSFDILWEGVSPAFLEDHHSAENRGRLTTDQSRYSQPGVATGWAEYQGRRFDITPDTWFAARDHSWGLYAERPPLAPLASLLPPRRKSGPQRAMRWWNCFVAGDYSGFFHLHETPEGVQAKMNDVFGTPLGGHVFKGWGSDALHFTSARHEMNFVEGTRMLTDATLHLEDDRGGAWTIRYDVAAPPWMGQTMGYHPGSWKDGGTFHTYHGSEELAIEWETLDWSQQPFTYTPYKVSGEQLATNFGEGTGVEDKGNDGNKTHGVEYLMRVTLHAPDGSVHTGAAQVEMFINGRYDPYGFA</sequence>
<organism evidence="1 2">
    <name type="scientific">Sphingobium rhizovicinum</name>
    <dbReference type="NCBI Taxonomy" id="432308"/>
    <lineage>
        <taxon>Bacteria</taxon>
        <taxon>Pseudomonadati</taxon>
        <taxon>Pseudomonadota</taxon>
        <taxon>Alphaproteobacteria</taxon>
        <taxon>Sphingomonadales</taxon>
        <taxon>Sphingomonadaceae</taxon>
        <taxon>Sphingobium</taxon>
    </lineage>
</organism>
<gene>
    <name evidence="1" type="ORF">ACFOKF_20170</name>
</gene>
<evidence type="ECO:0000313" key="1">
    <source>
        <dbReference type="EMBL" id="MFC3443476.1"/>
    </source>
</evidence>
<accession>A0ABV7NKA0</accession>